<comment type="similarity">
    <text evidence="2">Belongs to the peptidase T1A family.</text>
</comment>
<gene>
    <name evidence="4" type="ORF">IE077_003400</name>
</gene>
<dbReference type="InterPro" id="IPR023332">
    <property type="entry name" value="Proteasome_alpha-type"/>
</dbReference>
<dbReference type="SUPFAM" id="SSF56235">
    <property type="entry name" value="N-terminal nucleophile aminohydrolases (Ntn hydrolases)"/>
    <property type="match status" value="1"/>
</dbReference>
<dbReference type="Pfam" id="PF00227">
    <property type="entry name" value="Proteasome"/>
    <property type="match status" value="1"/>
</dbReference>
<evidence type="ECO:0000256" key="1">
    <source>
        <dbReference type="ARBA" id="ARBA00022942"/>
    </source>
</evidence>
<evidence type="ECO:0000313" key="5">
    <source>
        <dbReference type="Proteomes" id="UP000823046"/>
    </source>
</evidence>
<dbReference type="PROSITE" id="PS51475">
    <property type="entry name" value="PROTEASOME_ALPHA_2"/>
    <property type="match status" value="1"/>
</dbReference>
<dbReference type="InterPro" id="IPR029055">
    <property type="entry name" value="Ntn_hydrolases_N"/>
</dbReference>
<dbReference type="InterPro" id="IPR050115">
    <property type="entry name" value="Proteasome_alpha"/>
</dbReference>
<keyword evidence="1 2" id="KW-0647">Proteasome</keyword>
<dbReference type="Gene3D" id="3.60.20.10">
    <property type="entry name" value="Glutamine Phosphoribosylpyrophosphate, subunit 1, domain 1"/>
    <property type="match status" value="1"/>
</dbReference>
<protein>
    <submittedName>
        <fullName evidence="4">Peptidase, T1 family protein</fullName>
    </submittedName>
</protein>
<organism evidence="4 5">
    <name type="scientific">Cardiosporidium cionae</name>
    <dbReference type="NCBI Taxonomy" id="476202"/>
    <lineage>
        <taxon>Eukaryota</taxon>
        <taxon>Sar</taxon>
        <taxon>Alveolata</taxon>
        <taxon>Apicomplexa</taxon>
        <taxon>Aconoidasida</taxon>
        <taxon>Nephromycida</taxon>
        <taxon>Cardiosporidium</taxon>
    </lineage>
</organism>
<evidence type="ECO:0000313" key="4">
    <source>
        <dbReference type="EMBL" id="KAF8820235.1"/>
    </source>
</evidence>
<proteinExistence type="inferred from homology"/>
<dbReference type="SMART" id="SM00948">
    <property type="entry name" value="Proteasome_A_N"/>
    <property type="match status" value="1"/>
</dbReference>
<dbReference type="EMBL" id="JADAQX010000440">
    <property type="protein sequence ID" value="KAF8820235.1"/>
    <property type="molecule type" value="Genomic_DNA"/>
</dbReference>
<dbReference type="Pfam" id="PF10584">
    <property type="entry name" value="Proteasome_A_N"/>
    <property type="match status" value="1"/>
</dbReference>
<dbReference type="Proteomes" id="UP000823046">
    <property type="component" value="Unassembled WGS sequence"/>
</dbReference>
<keyword evidence="5" id="KW-1185">Reference proteome</keyword>
<evidence type="ECO:0000259" key="3">
    <source>
        <dbReference type="SMART" id="SM00948"/>
    </source>
</evidence>
<dbReference type="CDD" id="cd03751">
    <property type="entry name" value="proteasome_alpha_type_3"/>
    <property type="match status" value="1"/>
</dbReference>
<dbReference type="InterPro" id="IPR001353">
    <property type="entry name" value="Proteasome_sua/b"/>
</dbReference>
<reference evidence="4 5" key="1">
    <citation type="journal article" date="2020" name="bioRxiv">
        <title>Metabolic contributions of an alphaproteobacterial endosymbiont in the apicomplexan Cardiosporidium cionae.</title>
        <authorList>
            <person name="Hunter E.S."/>
            <person name="Paight C.J."/>
            <person name="Lane C.E."/>
        </authorList>
    </citation>
    <scope>NUCLEOTIDE SEQUENCE [LARGE SCALE GENOMIC DNA]</scope>
    <source>
        <strain evidence="4">ESH_2018</strain>
    </source>
</reference>
<comment type="caution">
    <text evidence="4">The sequence shown here is derived from an EMBL/GenBank/DDBJ whole genome shotgun (WGS) entry which is preliminary data.</text>
</comment>
<accession>A0ABQ7J8B7</accession>
<name>A0ABQ7J8B7_9APIC</name>
<sequence>MAGMGAGYDLSVATISPDGRVFQVEYATKAVDNAGAALGLVCKDGIALGVEKSRLHKMLVPGTCRRLMAVDKHVGIAVTGLISDGRQIVKRARSEAESFRKTYGEPIPPQILAERIGLFVHTFTLYWSVRPFGASVLIAGLGSEGISTSGELYCVEPSGTAYKYFGMAIGKGKQLAKTELEKLNLSEMSCHDALFHLDRIIRQIHDETKDKNLEIELSMISPESNLLYQLVPQKTFEEADARAIEYLQALEEE</sequence>
<dbReference type="InterPro" id="IPR000426">
    <property type="entry name" value="Proteasome_asu_N"/>
</dbReference>
<feature type="domain" description="Proteasome alpha-type subunits" evidence="3">
    <location>
        <begin position="8"/>
        <end position="30"/>
    </location>
</feature>
<dbReference type="PANTHER" id="PTHR11599">
    <property type="entry name" value="PROTEASOME SUBUNIT ALPHA/BETA"/>
    <property type="match status" value="1"/>
</dbReference>
<evidence type="ECO:0000256" key="2">
    <source>
        <dbReference type="PROSITE-ProRule" id="PRU00808"/>
    </source>
</evidence>